<evidence type="ECO:0000313" key="6">
    <source>
        <dbReference type="EMBL" id="CAH0100497.1"/>
    </source>
</evidence>
<protein>
    <recommendedName>
        <fullName evidence="4">Ankyrin repeat domain-containing protein 54</fullName>
    </recommendedName>
</protein>
<organism evidence="6 7">
    <name type="scientific">Daphnia galeata</name>
    <dbReference type="NCBI Taxonomy" id="27404"/>
    <lineage>
        <taxon>Eukaryota</taxon>
        <taxon>Metazoa</taxon>
        <taxon>Ecdysozoa</taxon>
        <taxon>Arthropoda</taxon>
        <taxon>Crustacea</taxon>
        <taxon>Branchiopoda</taxon>
        <taxon>Diplostraca</taxon>
        <taxon>Cladocera</taxon>
        <taxon>Anomopoda</taxon>
        <taxon>Daphniidae</taxon>
        <taxon>Daphnia</taxon>
    </lineage>
</organism>
<dbReference type="Pfam" id="PF00023">
    <property type="entry name" value="Ank"/>
    <property type="match status" value="1"/>
</dbReference>
<name>A0A8J2RAX4_9CRUS</name>
<keyword evidence="1" id="KW-0677">Repeat</keyword>
<dbReference type="PANTHER" id="PTHR24197">
    <property type="entry name" value="ANKYRIN REPEAT DOMAIN-CONTAINING PROTEIN 61"/>
    <property type="match status" value="1"/>
</dbReference>
<gene>
    <name evidence="6" type="ORF">DGAL_LOCUS2750</name>
</gene>
<keyword evidence="7" id="KW-1185">Reference proteome</keyword>
<keyword evidence="2 5" id="KW-0040">ANK repeat</keyword>
<evidence type="ECO:0000256" key="1">
    <source>
        <dbReference type="ARBA" id="ARBA00022737"/>
    </source>
</evidence>
<dbReference type="EMBL" id="CAKKLH010000037">
    <property type="protein sequence ID" value="CAH0100497.1"/>
    <property type="molecule type" value="Genomic_DNA"/>
</dbReference>
<dbReference type="InterPro" id="IPR002110">
    <property type="entry name" value="Ankyrin_rpt"/>
</dbReference>
<dbReference type="SMART" id="SM00248">
    <property type="entry name" value="ANK"/>
    <property type="match status" value="3"/>
</dbReference>
<dbReference type="SUPFAM" id="SSF48403">
    <property type="entry name" value="Ankyrin repeat"/>
    <property type="match status" value="1"/>
</dbReference>
<evidence type="ECO:0000256" key="4">
    <source>
        <dbReference type="ARBA" id="ARBA00039237"/>
    </source>
</evidence>
<dbReference type="InterPro" id="IPR036770">
    <property type="entry name" value="Ankyrin_rpt-contain_sf"/>
</dbReference>
<dbReference type="AlphaFoldDB" id="A0A8J2RAX4"/>
<dbReference type="PROSITE" id="PS50088">
    <property type="entry name" value="ANK_REPEAT"/>
    <property type="match status" value="1"/>
</dbReference>
<dbReference type="Proteomes" id="UP000789390">
    <property type="component" value="Unassembled WGS sequence"/>
</dbReference>
<feature type="repeat" description="ANK" evidence="5">
    <location>
        <begin position="413"/>
        <end position="451"/>
    </location>
</feature>
<comment type="caution">
    <text evidence="6">The sequence shown here is derived from an EMBL/GenBank/DDBJ whole genome shotgun (WGS) entry which is preliminary data.</text>
</comment>
<dbReference type="PANTHER" id="PTHR24197:SF44">
    <property type="entry name" value="ANKYRIN REPEAT DOMAIN-CONTAINING PROTEIN 54"/>
    <property type="match status" value="1"/>
</dbReference>
<sequence length="586" mass="66899">MALSAEGFEVCNRLVLEAVNKNSISKLQLAKRFYSPIQLLTSLARYNEKGESPFVIAMKKKNVSIVNELVTWISRKDVYKNEECEPLVLNIIDQLAHHIPILEVIDYRISDVYRNTRESTKWLTFIAKFFIKSTSFTRQDKIFLLELIGAALIITLDLDCFANQSVCGLECWREAMTLRYSPALGQPLIPKLPAVFVPSVLYSSVFGSAVEVATIEDVDLLQEDFERNYLSLDFHMRLPCVKRMVIQAHLVIRRISSQDNYSGYPDWLYLKSLLDFSDFFSFEFDTSMLVVNAHLLIFEQLNALDTKLIPLQTLGIFAAALFNLSYCARLMVTEPPGSPKRGELSYTFLLTPSKFISIIPKIYPKNADFTEIGKIVYLFLFVLDCISPQMANQDQLNLEKYYYDYIRYTTTERKTTVLHLAVWDNLSEENFNLTTIELILKLGADPNAVDEDGRTALHLLADKEELLFLPEYVHVFQALVNAGTHLDTAADNGETVLSVLKKNVMRSKQMVIIHPYFESLLNTVFPLSCLAARVIRRHGIRFDENRIPTHLQPFVAQHSAKVIPAPKLIDCPFFAFSPSTFLAVMF</sequence>
<reference evidence="6" key="1">
    <citation type="submission" date="2021-11" db="EMBL/GenBank/DDBJ databases">
        <authorList>
            <person name="Schell T."/>
        </authorList>
    </citation>
    <scope>NUCLEOTIDE SEQUENCE</scope>
    <source>
        <strain evidence="6">M5</strain>
    </source>
</reference>
<dbReference type="OrthoDB" id="6049841at2759"/>
<proteinExistence type="predicted"/>
<dbReference type="Gene3D" id="1.25.40.20">
    <property type="entry name" value="Ankyrin repeat-containing domain"/>
    <property type="match status" value="1"/>
</dbReference>
<evidence type="ECO:0000256" key="3">
    <source>
        <dbReference type="ARBA" id="ARBA00037385"/>
    </source>
</evidence>
<evidence type="ECO:0000256" key="2">
    <source>
        <dbReference type="ARBA" id="ARBA00023043"/>
    </source>
</evidence>
<comment type="function">
    <text evidence="3">Plays an important role in regulating intracellular signaling events associated with erythroid terminal differentiation.</text>
</comment>
<evidence type="ECO:0000256" key="5">
    <source>
        <dbReference type="PROSITE-ProRule" id="PRU00023"/>
    </source>
</evidence>
<accession>A0A8J2RAX4</accession>
<evidence type="ECO:0000313" key="7">
    <source>
        <dbReference type="Proteomes" id="UP000789390"/>
    </source>
</evidence>